<evidence type="ECO:0000256" key="2">
    <source>
        <dbReference type="ARBA" id="ARBA00023026"/>
    </source>
</evidence>
<name>A0A9W9PMN6_9EURO</name>
<evidence type="ECO:0000256" key="1">
    <source>
        <dbReference type="ARBA" id="ARBA00022669"/>
    </source>
</evidence>
<keyword evidence="2" id="KW-0843">Virulence</keyword>
<keyword evidence="5" id="KW-1185">Reference proteome</keyword>
<feature type="region of interest" description="Disordered" evidence="3">
    <location>
        <begin position="79"/>
        <end position="101"/>
    </location>
</feature>
<gene>
    <name evidence="4" type="ORF">N7476_010559</name>
</gene>
<dbReference type="AlphaFoldDB" id="A0A9W9PMN6"/>
<evidence type="ECO:0000256" key="3">
    <source>
        <dbReference type="SAM" id="MobiDB-lite"/>
    </source>
</evidence>
<comment type="caution">
    <text evidence="4">The sequence shown here is derived from an EMBL/GenBank/DDBJ whole genome shotgun (WGS) entry which is preliminary data.</text>
</comment>
<dbReference type="InterPro" id="IPR053214">
    <property type="entry name" value="LysM12-like"/>
</dbReference>
<evidence type="ECO:0000313" key="5">
    <source>
        <dbReference type="Proteomes" id="UP001147746"/>
    </source>
</evidence>
<accession>A0A9W9PMN6</accession>
<reference evidence="4" key="2">
    <citation type="journal article" date="2023" name="IMA Fungus">
        <title>Comparative genomic study of the Penicillium genus elucidates a diverse pangenome and 15 lateral gene transfer events.</title>
        <authorList>
            <person name="Petersen C."/>
            <person name="Sorensen T."/>
            <person name="Nielsen M.R."/>
            <person name="Sondergaard T.E."/>
            <person name="Sorensen J.L."/>
            <person name="Fitzpatrick D.A."/>
            <person name="Frisvad J.C."/>
            <person name="Nielsen K.L."/>
        </authorList>
    </citation>
    <scope>NUCLEOTIDE SEQUENCE</scope>
    <source>
        <strain evidence="4">IBT 21472</strain>
    </source>
</reference>
<dbReference type="EMBL" id="JAPZBO010000010">
    <property type="protein sequence ID" value="KAJ5299002.1"/>
    <property type="molecule type" value="Genomic_DNA"/>
</dbReference>
<organism evidence="4 5">
    <name type="scientific">Penicillium atrosanguineum</name>
    <dbReference type="NCBI Taxonomy" id="1132637"/>
    <lineage>
        <taxon>Eukaryota</taxon>
        <taxon>Fungi</taxon>
        <taxon>Dikarya</taxon>
        <taxon>Ascomycota</taxon>
        <taxon>Pezizomycotina</taxon>
        <taxon>Eurotiomycetes</taxon>
        <taxon>Eurotiomycetidae</taxon>
        <taxon>Eurotiales</taxon>
        <taxon>Aspergillaceae</taxon>
        <taxon>Penicillium</taxon>
    </lineage>
</organism>
<keyword evidence="1" id="KW-0147">Chitin-binding</keyword>
<dbReference type="PANTHER" id="PTHR47700">
    <property type="entry name" value="V CHITINASE, PUTATIVE (AFU_ORTHOLOGUE AFUA_6G13720)-RELATED"/>
    <property type="match status" value="1"/>
</dbReference>
<sequence length="174" mass="18975">MARHSGWDLNTHAIITSSYGQYSDKCPIQCAGVMANPLNWTRLYRLEDLPRCDDGILFSFNIQNLLTDPNTQVSVQACSYTGDTSDHSGSSPPQRRDDPVDQADVEHTLSIKTNCGASITQRPSSPRVDSAASGAIDISDYVHHAAEMLVTYLQNVAECGITIMFAQSGNAHWG</sequence>
<dbReference type="GO" id="GO:0008061">
    <property type="term" value="F:chitin binding"/>
    <property type="evidence" value="ECO:0007669"/>
    <property type="project" value="UniProtKB-KW"/>
</dbReference>
<dbReference type="Proteomes" id="UP001147746">
    <property type="component" value="Unassembled WGS sequence"/>
</dbReference>
<feature type="compositionally biased region" description="Polar residues" evidence="3">
    <location>
        <begin position="79"/>
        <end position="93"/>
    </location>
</feature>
<reference evidence="4" key="1">
    <citation type="submission" date="2022-12" db="EMBL/GenBank/DDBJ databases">
        <authorList>
            <person name="Petersen C."/>
        </authorList>
    </citation>
    <scope>NUCLEOTIDE SEQUENCE</scope>
    <source>
        <strain evidence="4">IBT 21472</strain>
    </source>
</reference>
<dbReference type="PANTHER" id="PTHR47700:SF2">
    <property type="entry name" value="CHITINASE"/>
    <property type="match status" value="1"/>
</dbReference>
<protein>
    <submittedName>
        <fullName evidence="4">Uncharacterized protein</fullName>
    </submittedName>
</protein>
<evidence type="ECO:0000313" key="4">
    <source>
        <dbReference type="EMBL" id="KAJ5299002.1"/>
    </source>
</evidence>
<proteinExistence type="predicted"/>